<protein>
    <submittedName>
        <fullName evidence="2">Uncharacterized protein</fullName>
    </submittedName>
</protein>
<proteinExistence type="predicted"/>
<name>A0A6M3L7Y9_9ZZZZ</name>
<evidence type="ECO:0000256" key="1">
    <source>
        <dbReference type="SAM" id="MobiDB-lite"/>
    </source>
</evidence>
<feature type="region of interest" description="Disordered" evidence="1">
    <location>
        <begin position="88"/>
        <end position="107"/>
    </location>
</feature>
<gene>
    <name evidence="2" type="ORF">MM415B02567_0012</name>
</gene>
<accession>A0A6M3L7Y9</accession>
<dbReference type="EMBL" id="MT142839">
    <property type="protein sequence ID" value="QJA89335.1"/>
    <property type="molecule type" value="Genomic_DNA"/>
</dbReference>
<reference evidence="2" key="1">
    <citation type="submission" date="2020-03" db="EMBL/GenBank/DDBJ databases">
        <title>The deep terrestrial virosphere.</title>
        <authorList>
            <person name="Holmfeldt K."/>
            <person name="Nilsson E."/>
            <person name="Simone D."/>
            <person name="Lopez-Fernandez M."/>
            <person name="Wu X."/>
            <person name="de Brujin I."/>
            <person name="Lundin D."/>
            <person name="Andersson A."/>
            <person name="Bertilsson S."/>
            <person name="Dopson M."/>
        </authorList>
    </citation>
    <scope>NUCLEOTIDE SEQUENCE</scope>
    <source>
        <strain evidence="2">MM415B02567</strain>
    </source>
</reference>
<evidence type="ECO:0000313" key="2">
    <source>
        <dbReference type="EMBL" id="QJA89335.1"/>
    </source>
</evidence>
<sequence>MIMDEIKDKNEQDDNFDPDKLLEILFKKHRDYFTNERYTAPTSRYEAWLMASYLSNMKIAKTLENIFNRLERLLSELPIFQNRPDKPIIKEEKAQESAPGLRRRRRE</sequence>
<dbReference type="AlphaFoldDB" id="A0A6M3L7Y9"/>
<organism evidence="2">
    <name type="scientific">viral metagenome</name>
    <dbReference type="NCBI Taxonomy" id="1070528"/>
    <lineage>
        <taxon>unclassified sequences</taxon>
        <taxon>metagenomes</taxon>
        <taxon>organismal metagenomes</taxon>
    </lineage>
</organism>